<dbReference type="GO" id="GO:0005886">
    <property type="term" value="C:plasma membrane"/>
    <property type="evidence" value="ECO:0007669"/>
    <property type="project" value="UniProtKB-SubCell"/>
</dbReference>
<evidence type="ECO:0000256" key="11">
    <source>
        <dbReference type="ARBA" id="ARBA00022842"/>
    </source>
</evidence>
<evidence type="ECO:0000256" key="6">
    <source>
        <dbReference type="ARBA" id="ARBA00015850"/>
    </source>
</evidence>
<evidence type="ECO:0000256" key="16">
    <source>
        <dbReference type="ARBA" id="ARBA00032853"/>
    </source>
</evidence>
<evidence type="ECO:0000256" key="18">
    <source>
        <dbReference type="ARBA" id="ARBA00049504"/>
    </source>
</evidence>
<reference evidence="20 22" key="1">
    <citation type="submission" date="2020-08" db="EMBL/GenBank/DDBJ databases">
        <title>Genomic Encyclopedia of Type Strains, Phase IV (KMG-IV): sequencing the most valuable type-strain genomes for metagenomic binning, comparative biology and taxonomic classification.</title>
        <authorList>
            <person name="Goeker M."/>
        </authorList>
    </citation>
    <scope>NUCLEOTIDE SEQUENCE [LARGE SCALE GENOMIC DNA]</scope>
    <source>
        <strain evidence="20 22">DSM 14562</strain>
    </source>
</reference>
<dbReference type="EC" id="2.7.8.26" evidence="5 19"/>
<comment type="function">
    <text evidence="14 19">Joins adenosylcobinamide-GDP and alpha-ribazole to generate adenosylcobalamin (Ado-cobalamin). Also synthesizes adenosylcobalamin 5'-phosphate from adenosylcobinamide-GDP and alpha-ribazole 5'-phosphate.</text>
</comment>
<dbReference type="EMBL" id="JAFHKU010000135">
    <property type="protein sequence ID" value="MBN3560423.1"/>
    <property type="molecule type" value="Genomic_DNA"/>
</dbReference>
<comment type="similarity">
    <text evidence="4 19">Belongs to the CobS family.</text>
</comment>
<keyword evidence="7 19" id="KW-1003">Cell membrane</keyword>
<evidence type="ECO:0000256" key="13">
    <source>
        <dbReference type="ARBA" id="ARBA00023136"/>
    </source>
</evidence>
<keyword evidence="9 19" id="KW-0808">Transferase</keyword>
<evidence type="ECO:0000313" key="23">
    <source>
        <dbReference type="Proteomes" id="UP000704529"/>
    </source>
</evidence>
<evidence type="ECO:0000256" key="17">
    <source>
        <dbReference type="ARBA" id="ARBA00048623"/>
    </source>
</evidence>
<dbReference type="Proteomes" id="UP000704529">
    <property type="component" value="Unassembled WGS sequence"/>
</dbReference>
<feature type="transmembrane region" description="Helical" evidence="19">
    <location>
        <begin position="31"/>
        <end position="50"/>
    </location>
</feature>
<evidence type="ECO:0000256" key="8">
    <source>
        <dbReference type="ARBA" id="ARBA00022573"/>
    </source>
</evidence>
<protein>
    <recommendedName>
        <fullName evidence="6 19">Adenosylcobinamide-GDP ribazoletransferase</fullName>
        <ecNumber evidence="5 19">2.7.8.26</ecNumber>
    </recommendedName>
    <alternativeName>
        <fullName evidence="16 19">Cobalamin synthase</fullName>
    </alternativeName>
    <alternativeName>
        <fullName evidence="15 19">Cobalamin-5'-phosphate synthase</fullName>
    </alternativeName>
</protein>
<comment type="caution">
    <text evidence="21">The sequence shown here is derived from an EMBL/GenBank/DDBJ whole genome shotgun (WGS) entry which is preliminary data.</text>
</comment>
<dbReference type="PANTHER" id="PTHR34148:SF1">
    <property type="entry name" value="ADENOSYLCOBINAMIDE-GDP RIBAZOLETRANSFERASE"/>
    <property type="match status" value="1"/>
</dbReference>
<evidence type="ECO:0000256" key="1">
    <source>
        <dbReference type="ARBA" id="ARBA00001946"/>
    </source>
</evidence>
<evidence type="ECO:0000256" key="9">
    <source>
        <dbReference type="ARBA" id="ARBA00022679"/>
    </source>
</evidence>
<evidence type="ECO:0000256" key="2">
    <source>
        <dbReference type="ARBA" id="ARBA00004651"/>
    </source>
</evidence>
<feature type="transmembrane region" description="Helical" evidence="19">
    <location>
        <begin position="216"/>
        <end position="237"/>
    </location>
</feature>
<keyword evidence="22" id="KW-1185">Reference proteome</keyword>
<keyword evidence="10 19" id="KW-0812">Transmembrane</keyword>
<comment type="cofactor">
    <cofactor evidence="1 19">
        <name>Mg(2+)</name>
        <dbReference type="ChEBI" id="CHEBI:18420"/>
    </cofactor>
</comment>
<feature type="transmembrane region" description="Helical" evidence="19">
    <location>
        <begin position="96"/>
        <end position="119"/>
    </location>
</feature>
<feature type="transmembrane region" description="Helical" evidence="19">
    <location>
        <begin position="174"/>
        <end position="204"/>
    </location>
</feature>
<dbReference type="Proteomes" id="UP000584663">
    <property type="component" value="Unassembled WGS sequence"/>
</dbReference>
<evidence type="ECO:0000256" key="7">
    <source>
        <dbReference type="ARBA" id="ARBA00022475"/>
    </source>
</evidence>
<dbReference type="NCBIfam" id="TIGR00317">
    <property type="entry name" value="cobS"/>
    <property type="match status" value="1"/>
</dbReference>
<reference evidence="21" key="2">
    <citation type="submission" date="2021-01" db="EMBL/GenBank/DDBJ databases">
        <title>Genome Sequencing of Type Strains.</title>
        <authorList>
            <person name="Lemaire J.F."/>
            <person name="Inderbitzin P."/>
            <person name="Collins S.B."/>
            <person name="Wespe N."/>
            <person name="Knight-Connoni V."/>
        </authorList>
    </citation>
    <scope>NUCLEOTIDE SEQUENCE</scope>
    <source>
        <strain evidence="21">DSM 14562</strain>
    </source>
</reference>
<organism evidence="21 23">
    <name type="scientific">Sphingomonas yabuuchiae</name>
    <dbReference type="NCBI Taxonomy" id="172044"/>
    <lineage>
        <taxon>Bacteria</taxon>
        <taxon>Pseudomonadati</taxon>
        <taxon>Pseudomonadota</taxon>
        <taxon>Alphaproteobacteria</taxon>
        <taxon>Sphingomonadales</taxon>
        <taxon>Sphingomonadaceae</taxon>
        <taxon>Sphingomonas</taxon>
    </lineage>
</organism>
<evidence type="ECO:0000256" key="12">
    <source>
        <dbReference type="ARBA" id="ARBA00022989"/>
    </source>
</evidence>
<keyword evidence="12 19" id="KW-1133">Transmembrane helix</keyword>
<dbReference type="HAMAP" id="MF_00719">
    <property type="entry name" value="CobS"/>
    <property type="match status" value="1"/>
</dbReference>
<evidence type="ECO:0000256" key="15">
    <source>
        <dbReference type="ARBA" id="ARBA00032605"/>
    </source>
</evidence>
<dbReference type="AlphaFoldDB" id="A0AA41A463"/>
<dbReference type="GO" id="GO:0009236">
    <property type="term" value="P:cobalamin biosynthetic process"/>
    <property type="evidence" value="ECO:0007669"/>
    <property type="project" value="UniProtKB-UniRule"/>
</dbReference>
<keyword evidence="11 19" id="KW-0460">Magnesium</keyword>
<comment type="catalytic activity">
    <reaction evidence="18 19">
        <text>alpha-ribazole 5'-phosphate + adenosylcob(III)inamide-GDP = adenosylcob(III)alamin 5'-phosphate + GMP + H(+)</text>
        <dbReference type="Rhea" id="RHEA:23560"/>
        <dbReference type="ChEBI" id="CHEBI:15378"/>
        <dbReference type="ChEBI" id="CHEBI:57918"/>
        <dbReference type="ChEBI" id="CHEBI:58115"/>
        <dbReference type="ChEBI" id="CHEBI:60487"/>
        <dbReference type="ChEBI" id="CHEBI:60493"/>
        <dbReference type="EC" id="2.7.8.26"/>
    </reaction>
</comment>
<evidence type="ECO:0000313" key="21">
    <source>
        <dbReference type="EMBL" id="MBN3560423.1"/>
    </source>
</evidence>
<dbReference type="InterPro" id="IPR003805">
    <property type="entry name" value="CobS"/>
</dbReference>
<dbReference type="GO" id="GO:0008818">
    <property type="term" value="F:cobalamin 5'-phosphate synthase activity"/>
    <property type="evidence" value="ECO:0007669"/>
    <property type="project" value="UniProtKB-UniRule"/>
</dbReference>
<comment type="pathway">
    <text evidence="3 19">Cofactor biosynthesis; adenosylcobalamin biosynthesis; adenosylcobalamin from cob(II)yrinate a,c-diamide: step 7/7.</text>
</comment>
<dbReference type="Pfam" id="PF02654">
    <property type="entry name" value="CobS"/>
    <property type="match status" value="1"/>
</dbReference>
<name>A0AA41A463_9SPHN</name>
<gene>
    <name evidence="19 21" type="primary">cobS</name>
    <name evidence="20" type="ORF">GGQ89_002514</name>
    <name evidence="21" type="ORF">JYA60_19550</name>
</gene>
<evidence type="ECO:0000313" key="22">
    <source>
        <dbReference type="Proteomes" id="UP000584663"/>
    </source>
</evidence>
<comment type="catalytic activity">
    <reaction evidence="17 19">
        <text>alpha-ribazole + adenosylcob(III)inamide-GDP = adenosylcob(III)alamin + GMP + H(+)</text>
        <dbReference type="Rhea" id="RHEA:16049"/>
        <dbReference type="ChEBI" id="CHEBI:10329"/>
        <dbReference type="ChEBI" id="CHEBI:15378"/>
        <dbReference type="ChEBI" id="CHEBI:18408"/>
        <dbReference type="ChEBI" id="CHEBI:58115"/>
        <dbReference type="ChEBI" id="CHEBI:60487"/>
        <dbReference type="EC" id="2.7.8.26"/>
    </reaction>
</comment>
<keyword evidence="8 19" id="KW-0169">Cobalamin biosynthesis</keyword>
<proteinExistence type="inferred from homology"/>
<dbReference type="GO" id="GO:0051073">
    <property type="term" value="F:adenosylcobinamide-GDP ribazoletransferase activity"/>
    <property type="evidence" value="ECO:0007669"/>
    <property type="project" value="UniProtKB-UniRule"/>
</dbReference>
<evidence type="ECO:0000256" key="3">
    <source>
        <dbReference type="ARBA" id="ARBA00004663"/>
    </source>
</evidence>
<evidence type="ECO:0000256" key="10">
    <source>
        <dbReference type="ARBA" id="ARBA00022692"/>
    </source>
</evidence>
<evidence type="ECO:0000256" key="4">
    <source>
        <dbReference type="ARBA" id="ARBA00010561"/>
    </source>
</evidence>
<dbReference type="PANTHER" id="PTHR34148">
    <property type="entry name" value="ADENOSYLCOBINAMIDE-GDP RIBAZOLETRANSFERASE"/>
    <property type="match status" value="1"/>
</dbReference>
<comment type="subcellular location">
    <subcellularLocation>
        <location evidence="2 19">Cell membrane</location>
        <topology evidence="2 19">Multi-pass membrane protein</topology>
    </subcellularLocation>
</comment>
<evidence type="ECO:0000256" key="5">
    <source>
        <dbReference type="ARBA" id="ARBA00013200"/>
    </source>
</evidence>
<evidence type="ECO:0000256" key="14">
    <source>
        <dbReference type="ARBA" id="ARBA00025228"/>
    </source>
</evidence>
<evidence type="ECO:0000313" key="20">
    <source>
        <dbReference type="EMBL" id="MBB4610284.1"/>
    </source>
</evidence>
<evidence type="ECO:0000256" key="19">
    <source>
        <dbReference type="HAMAP-Rule" id="MF_00719"/>
    </source>
</evidence>
<feature type="transmembrane region" description="Helical" evidence="19">
    <location>
        <begin position="57"/>
        <end position="76"/>
    </location>
</feature>
<dbReference type="EMBL" id="JACHNX010000009">
    <property type="protein sequence ID" value="MBB4610284.1"/>
    <property type="molecule type" value="Genomic_DNA"/>
</dbReference>
<sequence length="238" mass="24839">MKALIVALGFLTRLPMPRVEADEADFARAIRLYPVAGLVIGIIVAGAGWLGVRIDPWTGALAALVAWVWATGALHLDGLADLSDGLGAAHGDRSRLLAVMADPHIGSFGVVALAMQLLAKLVLLHALPPKAWPMVALIPAAARIGPLVWARLLTPLRPGGLGAMVARAVRPADMIGWILAALALGLFYPPLATAPLVILALSLWFRRKLGGVTGDVHGAGIELTETALLLAAVLYVLP</sequence>
<keyword evidence="13 19" id="KW-0472">Membrane</keyword>
<accession>A0AA41A463</accession>
<dbReference type="RefSeq" id="WP_184106021.1">
    <property type="nucleotide sequence ID" value="NZ_JACHNX010000009.1"/>
</dbReference>